<feature type="transmembrane region" description="Helical" evidence="6">
    <location>
        <begin position="54"/>
        <end position="76"/>
    </location>
</feature>
<keyword evidence="9" id="KW-1185">Reference proteome</keyword>
<dbReference type="GO" id="GO:0016020">
    <property type="term" value="C:membrane"/>
    <property type="evidence" value="ECO:0007669"/>
    <property type="project" value="UniProtKB-SubCell"/>
</dbReference>
<feature type="transmembrane region" description="Helical" evidence="6">
    <location>
        <begin position="226"/>
        <end position="244"/>
    </location>
</feature>
<feature type="transmembrane region" description="Helical" evidence="6">
    <location>
        <begin position="550"/>
        <end position="572"/>
    </location>
</feature>
<feature type="transmembrane region" description="Helical" evidence="6">
    <location>
        <begin position="484"/>
        <end position="507"/>
    </location>
</feature>
<dbReference type="GO" id="GO:0022857">
    <property type="term" value="F:transmembrane transporter activity"/>
    <property type="evidence" value="ECO:0007669"/>
    <property type="project" value="InterPro"/>
</dbReference>
<name>A0AAN7U955_9MYCE</name>
<sequence>MSEKVFLINSIKKKNAIELEFENKDLFDFKKKNESSECGVGGLNKKDRKISISIVFAILFFQEFARGIIIPSAPAYTNLIGGLGDAKLLGLVISSFSLGRLIATIGLGLISSSSYYKKIFSFSIIFCIIGSFWYSIAYLDHGSIKFGEISVVASRAVLGFGAGTLSVGRSFITDVTEVADRTSLISLSAATQFLGYAVSPIVGSFLSYIPTIKIGTVRIDYLTSPGWFLVFQNFLLLLVIAYFFKNPKPVVMKKSINGIETNVNNNNSTNNLESLTKGTEEQQQFLLSASSNSMKQLNSYEDDYNGNAGVAENTTDGIFEGTTEMNTDGSPSCGGGGASNNIEKENRENIYKIIFKNKRALFSIIVFILLNFFIRSVLGIYETLGTPLFDSLNSDSIVTDLSTDSISSSNIGSSSSGGNNDSGSGYFFGGLGFIGIFFLLLISWASKKEILHDYWIYNFGNVCVAIGCYIAMTHRLTWTRYMLSYIFVYGIGFPISQTVIVSIFSKVLSNTIGNASQGFLISIITSAGSLGRVVGPLFCGLLYSDANGDQLPIFAFAFAFSVFILIVSLFMIPTEIAKIKYINISGDSIESKQKVPLLFDIDDNDDDDEEEIFIGNQKNKINYDKKFLIK</sequence>
<feature type="domain" description="Major facilitator superfamily (MFS) profile" evidence="7">
    <location>
        <begin position="51"/>
        <end position="576"/>
    </location>
</feature>
<dbReference type="Pfam" id="PF07690">
    <property type="entry name" value="MFS_1"/>
    <property type="match status" value="1"/>
</dbReference>
<gene>
    <name evidence="8" type="ORF">RB653_005213</name>
</gene>
<feature type="region of interest" description="Disordered" evidence="5">
    <location>
        <begin position="319"/>
        <end position="341"/>
    </location>
</feature>
<keyword evidence="3 6" id="KW-1133">Transmembrane helix</keyword>
<dbReference type="PANTHER" id="PTHR23510:SF2">
    <property type="entry name" value="MAJOR FACILITATOR SUPERFAMILY (MFS) PROFILE DOMAIN-CONTAINING PROTEIN"/>
    <property type="match status" value="1"/>
</dbReference>
<dbReference type="InterPro" id="IPR011701">
    <property type="entry name" value="MFS"/>
</dbReference>
<evidence type="ECO:0000313" key="8">
    <source>
        <dbReference type="EMBL" id="KAK5583615.1"/>
    </source>
</evidence>
<dbReference type="InterPro" id="IPR036259">
    <property type="entry name" value="MFS_trans_sf"/>
</dbReference>
<feature type="transmembrane region" description="Helical" evidence="6">
    <location>
        <begin position="423"/>
        <end position="442"/>
    </location>
</feature>
<dbReference type="PROSITE" id="PS50850">
    <property type="entry name" value="MFS"/>
    <property type="match status" value="1"/>
</dbReference>
<comment type="subcellular location">
    <subcellularLocation>
        <location evidence="1">Membrane</location>
        <topology evidence="1">Multi-pass membrane protein</topology>
    </subcellularLocation>
</comment>
<keyword evidence="4 6" id="KW-0472">Membrane</keyword>
<feature type="transmembrane region" description="Helical" evidence="6">
    <location>
        <begin position="119"/>
        <end position="139"/>
    </location>
</feature>
<dbReference type="EMBL" id="JAVFKY010000001">
    <property type="protein sequence ID" value="KAK5583615.1"/>
    <property type="molecule type" value="Genomic_DNA"/>
</dbReference>
<feature type="transmembrane region" description="Helical" evidence="6">
    <location>
        <begin position="454"/>
        <end position="472"/>
    </location>
</feature>
<evidence type="ECO:0000256" key="5">
    <source>
        <dbReference type="SAM" id="MobiDB-lite"/>
    </source>
</evidence>
<keyword evidence="2 6" id="KW-0812">Transmembrane</keyword>
<feature type="transmembrane region" description="Helical" evidence="6">
    <location>
        <begin position="88"/>
        <end position="110"/>
    </location>
</feature>
<evidence type="ECO:0000259" key="7">
    <source>
        <dbReference type="PROSITE" id="PS50850"/>
    </source>
</evidence>
<evidence type="ECO:0000256" key="2">
    <source>
        <dbReference type="ARBA" id="ARBA00022692"/>
    </source>
</evidence>
<reference evidence="8 9" key="1">
    <citation type="submission" date="2023-11" db="EMBL/GenBank/DDBJ databases">
        <title>Dfirmibasis_genome.</title>
        <authorList>
            <person name="Edelbroek B."/>
            <person name="Kjellin J."/>
            <person name="Jerlstrom-Hultqvist J."/>
            <person name="Soderbom F."/>
        </authorList>
    </citation>
    <scope>NUCLEOTIDE SEQUENCE [LARGE SCALE GENOMIC DNA]</scope>
    <source>
        <strain evidence="8 9">TNS-C-14</strain>
    </source>
</reference>
<feature type="transmembrane region" description="Helical" evidence="6">
    <location>
        <begin position="519"/>
        <end position="544"/>
    </location>
</feature>
<dbReference type="InterPro" id="IPR051068">
    <property type="entry name" value="MFS_Domain-Containing_Protein"/>
</dbReference>
<evidence type="ECO:0000256" key="4">
    <source>
        <dbReference type="ARBA" id="ARBA00023136"/>
    </source>
</evidence>
<accession>A0AAN7U955</accession>
<feature type="transmembrane region" description="Helical" evidence="6">
    <location>
        <begin position="184"/>
        <end position="206"/>
    </location>
</feature>
<feature type="transmembrane region" description="Helical" evidence="6">
    <location>
        <begin position="151"/>
        <end position="172"/>
    </location>
</feature>
<dbReference type="PANTHER" id="PTHR23510">
    <property type="entry name" value="INNER MEMBRANE TRANSPORT PROTEIN YAJR"/>
    <property type="match status" value="1"/>
</dbReference>
<comment type="caution">
    <text evidence="8">The sequence shown here is derived from an EMBL/GenBank/DDBJ whole genome shotgun (WGS) entry which is preliminary data.</text>
</comment>
<dbReference type="SUPFAM" id="SSF103473">
    <property type="entry name" value="MFS general substrate transporter"/>
    <property type="match status" value="1"/>
</dbReference>
<evidence type="ECO:0000256" key="1">
    <source>
        <dbReference type="ARBA" id="ARBA00004141"/>
    </source>
</evidence>
<dbReference type="InterPro" id="IPR020846">
    <property type="entry name" value="MFS_dom"/>
</dbReference>
<evidence type="ECO:0000313" key="9">
    <source>
        <dbReference type="Proteomes" id="UP001344447"/>
    </source>
</evidence>
<dbReference type="Gene3D" id="1.20.1250.20">
    <property type="entry name" value="MFS general substrate transporter like domains"/>
    <property type="match status" value="1"/>
</dbReference>
<protein>
    <recommendedName>
        <fullName evidence="7">Major facilitator superfamily (MFS) profile domain-containing protein</fullName>
    </recommendedName>
</protein>
<proteinExistence type="predicted"/>
<dbReference type="AlphaFoldDB" id="A0AAN7U955"/>
<evidence type="ECO:0000256" key="6">
    <source>
        <dbReference type="SAM" id="Phobius"/>
    </source>
</evidence>
<evidence type="ECO:0000256" key="3">
    <source>
        <dbReference type="ARBA" id="ARBA00022989"/>
    </source>
</evidence>
<organism evidence="8 9">
    <name type="scientific">Dictyostelium firmibasis</name>
    <dbReference type="NCBI Taxonomy" id="79012"/>
    <lineage>
        <taxon>Eukaryota</taxon>
        <taxon>Amoebozoa</taxon>
        <taxon>Evosea</taxon>
        <taxon>Eumycetozoa</taxon>
        <taxon>Dictyostelia</taxon>
        <taxon>Dictyosteliales</taxon>
        <taxon>Dictyosteliaceae</taxon>
        <taxon>Dictyostelium</taxon>
    </lineage>
</organism>
<dbReference type="Proteomes" id="UP001344447">
    <property type="component" value="Unassembled WGS sequence"/>
</dbReference>
<feature type="transmembrane region" description="Helical" evidence="6">
    <location>
        <begin position="360"/>
        <end position="381"/>
    </location>
</feature>